<evidence type="ECO:0000313" key="2">
    <source>
        <dbReference type="EMBL" id="QBZ63797.1"/>
    </source>
</evidence>
<dbReference type="VEuPathDB" id="FungiDB:M_BR32_EuGene_00095001"/>
<reference evidence="2 3" key="1">
    <citation type="journal article" date="2019" name="Mol. Biol. Evol.">
        <title>Blast fungal genomes show frequent chromosomal changes, gene gains and losses, and effector gene turnover.</title>
        <authorList>
            <person name="Gomez Luciano L.B."/>
            <person name="Jason Tsai I."/>
            <person name="Chuma I."/>
            <person name="Tosa Y."/>
            <person name="Chen Y.H."/>
            <person name="Li J.Y."/>
            <person name="Li M.Y."/>
            <person name="Jade Lu M.Y."/>
            <person name="Nakayashiki H."/>
            <person name="Li W.H."/>
        </authorList>
    </citation>
    <scope>NUCLEOTIDE SEQUENCE [LARGE SCALE GENOMIC DNA]</scope>
    <source>
        <strain evidence="2">MZ5-1-6</strain>
    </source>
</reference>
<dbReference type="AlphaFoldDB" id="A0A4P7NND7"/>
<feature type="signal peptide" evidence="1">
    <location>
        <begin position="1"/>
        <end position="21"/>
    </location>
</feature>
<organism evidence="2 3">
    <name type="scientific">Pyricularia oryzae</name>
    <name type="common">Rice blast fungus</name>
    <name type="synonym">Magnaporthe oryzae</name>
    <dbReference type="NCBI Taxonomy" id="318829"/>
    <lineage>
        <taxon>Eukaryota</taxon>
        <taxon>Fungi</taxon>
        <taxon>Dikarya</taxon>
        <taxon>Ascomycota</taxon>
        <taxon>Pezizomycotina</taxon>
        <taxon>Sordariomycetes</taxon>
        <taxon>Sordariomycetidae</taxon>
        <taxon>Magnaporthales</taxon>
        <taxon>Pyriculariaceae</taxon>
        <taxon>Pyricularia</taxon>
    </lineage>
</organism>
<protein>
    <submittedName>
        <fullName evidence="2">Uncharacterized protein</fullName>
    </submittedName>
</protein>
<proteinExistence type="predicted"/>
<sequence>MQFKTIFTSVLLAISGMGANARPMPHGHKNVGVPQEHFEVLKMRASNSVNPNAVTNVKCIDSNARIVFHDQNVAELGICGGIAGKITQCQGSPQQTTGESGSAKFELKAAQPGATINISKGRWEQCVRAARDVCPTGTMSGTCVGGASSGDVNFTLNIQ</sequence>
<evidence type="ECO:0000313" key="3">
    <source>
        <dbReference type="Proteomes" id="UP000294847"/>
    </source>
</evidence>
<keyword evidence="1" id="KW-0732">Signal</keyword>
<accession>A0A4P7NND7</accession>
<dbReference type="OMA" id="DFHTSNV"/>
<feature type="chain" id="PRO_5020776959" evidence="1">
    <location>
        <begin position="22"/>
        <end position="159"/>
    </location>
</feature>
<gene>
    <name evidence="2" type="ORF">PoMZ_05487</name>
</gene>
<dbReference type="EMBL" id="CP034209">
    <property type="protein sequence ID" value="QBZ63797.1"/>
    <property type="molecule type" value="Genomic_DNA"/>
</dbReference>
<evidence type="ECO:0000256" key="1">
    <source>
        <dbReference type="SAM" id="SignalP"/>
    </source>
</evidence>
<dbReference type="Proteomes" id="UP000294847">
    <property type="component" value="Chromosome 6"/>
</dbReference>
<name>A0A4P7NND7_PYROR</name>